<dbReference type="OMA" id="FAHHHVE"/>
<dbReference type="Pfam" id="PF02854">
    <property type="entry name" value="MIF4G"/>
    <property type="match status" value="2"/>
</dbReference>
<feature type="compositionally biased region" description="Basic and acidic residues" evidence="1">
    <location>
        <begin position="615"/>
        <end position="631"/>
    </location>
</feature>
<feature type="region of interest" description="Disordered" evidence="1">
    <location>
        <begin position="1"/>
        <end position="112"/>
    </location>
</feature>
<dbReference type="AlphaFoldDB" id="K0R922"/>
<reference evidence="3 4" key="1">
    <citation type="journal article" date="2012" name="Genome Biol.">
        <title>Genome and low-iron response of an oceanic diatom adapted to chronic iron limitation.</title>
        <authorList>
            <person name="Lommer M."/>
            <person name="Specht M."/>
            <person name="Roy A.S."/>
            <person name="Kraemer L."/>
            <person name="Andreson R."/>
            <person name="Gutowska M.A."/>
            <person name="Wolf J."/>
            <person name="Bergner S.V."/>
            <person name="Schilhabel M.B."/>
            <person name="Klostermeier U.C."/>
            <person name="Beiko R.G."/>
            <person name="Rosenstiel P."/>
            <person name="Hippler M."/>
            <person name="Laroche J."/>
        </authorList>
    </citation>
    <scope>NUCLEOTIDE SEQUENCE [LARGE SCALE GENOMIC DNA]</scope>
    <source>
        <strain evidence="3 4">CCMP1005</strain>
    </source>
</reference>
<protein>
    <recommendedName>
        <fullName evidence="2">MIF4G domain-containing protein</fullName>
    </recommendedName>
</protein>
<feature type="compositionally biased region" description="Basic and acidic residues" evidence="1">
    <location>
        <begin position="48"/>
        <end position="57"/>
    </location>
</feature>
<sequence>MSGRGPATSAGAPSSGGGRGRGKGRGRGGKGRGRGAGDNSKPGNNDKPNSKKGDKKGGRGSGNRRNRGRGRGKAEPSDSSDKKQAVVSPEEKKAEEERIKKEEEDKALAEAEAKRLAEIQAEVDRRAKLQKEYDTSVNTAIDTLEQYANTSKLHSEIRSQLDPSTGALTQERKDFEKKKGKSDLKKCTAFVKKIKAGTYPTTEELSRPNSSIKSLNLTRYVEEVAAALLEPATKVKQSDVPGMTMVCVEMHRRYDSFLGALVPGLMAEINGKGNDGLPRRICFRLLTEFLLHGVLTDPKPIVKVVNDAAGVPSVEGKDYAVSDANLIVTLAKCGGNEILGVVPKSIQCELNKLKREVDGKGEGALILLETSTPASEEAKEGEAKPSVEISAPFQVTLSTKLRDKAQATIELFNANVPFSHAVAPNITSTLHKHCIGAYQSLANSYVSTHVRLGKLEKRCEQDRLLQGTLSEAREKGLADARSLMESLTKTVQTLSEALDVTVPVLKEESAEESEESTKGIELWTKSGVDGDEKLGSFDDEETRSFYCDVPDLLSIKPPALLGINPTDLEAQKEKNSRKYGNGDENVELGDIAAEVEVGDETMAKDDDVVDDKDDDKDINGSEAKDDVTEENKDTPHYKLMVLLEQELPETSRREAIDELADRFCSNHGSNRKSRKRLYETLFLVPRTRLDLLPYYSRFACIMDRVYSDSTLVEELERQMHGQAIHKKNQNIESRLRTVRYVGELTKFRVAPPMVALRGLRRCIEDFSGNNIDVACCLLESCGRYLYRTKHTHAKISELNLDERHVSMITSAFMMVNPPAQSGRQEKEVPPLEAYLRYLTMSRLDADEKTVAFVSKQIQRLPWSDPSIDCGALVCKYMLKACRKGRYRATKAVGMLAMNLKRTKPEVPARLVDDTLEEIQWFIEHPSFRDSQRTLVSARLLGELYTHGAIPSSIIFDQLLHILNYGHDIPDALRHASENQELFAPRGNISQTIIEDEEL</sequence>
<accession>K0R922</accession>
<feature type="region of interest" description="Disordered" evidence="1">
    <location>
        <begin position="567"/>
        <end position="631"/>
    </location>
</feature>
<dbReference type="GO" id="GO:0003723">
    <property type="term" value="F:RNA binding"/>
    <property type="evidence" value="ECO:0007669"/>
    <property type="project" value="InterPro"/>
</dbReference>
<dbReference type="InterPro" id="IPR039762">
    <property type="entry name" value="Nmd2/UPF2"/>
</dbReference>
<dbReference type="Gene3D" id="1.25.40.180">
    <property type="match status" value="3"/>
</dbReference>
<keyword evidence="4" id="KW-1185">Reference proteome</keyword>
<evidence type="ECO:0000259" key="2">
    <source>
        <dbReference type="Pfam" id="PF02854"/>
    </source>
</evidence>
<dbReference type="OrthoDB" id="27832at2759"/>
<dbReference type="PANTHER" id="PTHR12839">
    <property type="entry name" value="NONSENSE-MEDIATED MRNA DECAY PROTEIN 2 UP-FRAMESHIFT SUPPRESSOR 2"/>
    <property type="match status" value="1"/>
</dbReference>
<organism evidence="3 4">
    <name type="scientific">Thalassiosira oceanica</name>
    <name type="common">Marine diatom</name>
    <dbReference type="NCBI Taxonomy" id="159749"/>
    <lineage>
        <taxon>Eukaryota</taxon>
        <taxon>Sar</taxon>
        <taxon>Stramenopiles</taxon>
        <taxon>Ochrophyta</taxon>
        <taxon>Bacillariophyta</taxon>
        <taxon>Coscinodiscophyceae</taxon>
        <taxon>Thalassiosirophycidae</taxon>
        <taxon>Thalassiosirales</taxon>
        <taxon>Thalassiosiraceae</taxon>
        <taxon>Thalassiosira</taxon>
    </lineage>
</organism>
<dbReference type="InterPro" id="IPR016024">
    <property type="entry name" value="ARM-type_fold"/>
</dbReference>
<comment type="caution">
    <text evidence="3">The sequence shown here is derived from an EMBL/GenBank/DDBJ whole genome shotgun (WGS) entry which is preliminary data.</text>
</comment>
<evidence type="ECO:0000313" key="4">
    <source>
        <dbReference type="Proteomes" id="UP000266841"/>
    </source>
</evidence>
<feature type="compositionally biased region" description="Low complexity" evidence="1">
    <location>
        <begin position="1"/>
        <end position="13"/>
    </location>
</feature>
<dbReference type="SUPFAM" id="SSF48371">
    <property type="entry name" value="ARM repeat"/>
    <property type="match status" value="2"/>
</dbReference>
<dbReference type="GO" id="GO:0035145">
    <property type="term" value="C:exon-exon junction complex"/>
    <property type="evidence" value="ECO:0007669"/>
    <property type="project" value="TreeGrafter"/>
</dbReference>
<dbReference type="GO" id="GO:0000184">
    <property type="term" value="P:nuclear-transcribed mRNA catabolic process, nonsense-mediated decay"/>
    <property type="evidence" value="ECO:0007669"/>
    <property type="project" value="InterPro"/>
</dbReference>
<dbReference type="GO" id="GO:0005737">
    <property type="term" value="C:cytoplasm"/>
    <property type="evidence" value="ECO:0007669"/>
    <property type="project" value="TreeGrafter"/>
</dbReference>
<feature type="compositionally biased region" description="Basic residues" evidence="1">
    <location>
        <begin position="20"/>
        <end position="33"/>
    </location>
</feature>
<dbReference type="Proteomes" id="UP000266841">
    <property type="component" value="Unassembled WGS sequence"/>
</dbReference>
<dbReference type="EMBL" id="AGNL01045577">
    <property type="protein sequence ID" value="EJK48649.1"/>
    <property type="molecule type" value="Genomic_DNA"/>
</dbReference>
<feature type="compositionally biased region" description="Basic residues" evidence="1">
    <location>
        <begin position="62"/>
        <end position="71"/>
    </location>
</feature>
<dbReference type="InterPro" id="IPR003890">
    <property type="entry name" value="MIF4G-like_typ-3"/>
</dbReference>
<feature type="domain" description="MIF4G" evidence="2">
    <location>
        <begin position="653"/>
        <end position="789"/>
    </location>
</feature>
<dbReference type="PANTHER" id="PTHR12839:SF7">
    <property type="entry name" value="REGULATOR OF NONSENSE TRANSCRIPTS 2"/>
    <property type="match status" value="1"/>
</dbReference>
<feature type="domain" description="MIF4G" evidence="2">
    <location>
        <begin position="855"/>
        <end position="967"/>
    </location>
</feature>
<gene>
    <name evidence="3" type="ORF">THAOC_32533</name>
</gene>
<proteinExistence type="predicted"/>
<dbReference type="eggNOG" id="KOG2051">
    <property type="taxonomic scope" value="Eukaryota"/>
</dbReference>
<feature type="compositionally biased region" description="Basic and acidic residues" evidence="1">
    <location>
        <begin position="72"/>
        <end position="112"/>
    </location>
</feature>
<name>K0R922_THAOC</name>
<feature type="non-terminal residue" evidence="3">
    <location>
        <position position="998"/>
    </location>
</feature>
<evidence type="ECO:0000313" key="3">
    <source>
        <dbReference type="EMBL" id="EJK48649.1"/>
    </source>
</evidence>
<evidence type="ECO:0000256" key="1">
    <source>
        <dbReference type="SAM" id="MobiDB-lite"/>
    </source>
</evidence>